<evidence type="ECO:0000313" key="1">
    <source>
        <dbReference type="EMBL" id="OGN24636.1"/>
    </source>
</evidence>
<evidence type="ECO:0000313" key="2">
    <source>
        <dbReference type="Proteomes" id="UP000178911"/>
    </source>
</evidence>
<dbReference type="STRING" id="1802695.A3A13_00995"/>
<dbReference type="Pfam" id="PF04464">
    <property type="entry name" value="Glyphos_transf"/>
    <property type="match status" value="1"/>
</dbReference>
<dbReference type="GO" id="GO:0047355">
    <property type="term" value="F:CDP-glycerol glycerophosphotransferase activity"/>
    <property type="evidence" value="ECO:0007669"/>
    <property type="project" value="InterPro"/>
</dbReference>
<dbReference type="SUPFAM" id="SSF53756">
    <property type="entry name" value="UDP-Glycosyltransferase/glycogen phosphorylase"/>
    <property type="match status" value="1"/>
</dbReference>
<dbReference type="InterPro" id="IPR007554">
    <property type="entry name" value="Glycerophosphate_synth"/>
</dbReference>
<dbReference type="AlphaFoldDB" id="A0A1F8GIW8"/>
<accession>A0A1F8GIW8</accession>
<dbReference type="GO" id="GO:0016020">
    <property type="term" value="C:membrane"/>
    <property type="evidence" value="ECO:0007669"/>
    <property type="project" value="InterPro"/>
</dbReference>
<proteinExistence type="predicted"/>
<dbReference type="InterPro" id="IPR043148">
    <property type="entry name" value="TagF_C"/>
</dbReference>
<organism evidence="1 2">
    <name type="scientific">Candidatus Yanofskybacteria bacterium RIFCSPLOWO2_01_FULL_43_22</name>
    <dbReference type="NCBI Taxonomy" id="1802695"/>
    <lineage>
        <taxon>Bacteria</taxon>
        <taxon>Candidatus Yanofskyibacteriota</taxon>
    </lineage>
</organism>
<dbReference type="EMBL" id="MGKJ01000010">
    <property type="protein sequence ID" value="OGN24636.1"/>
    <property type="molecule type" value="Genomic_DNA"/>
</dbReference>
<protein>
    <recommendedName>
        <fullName evidence="3">Lipid-A-disaccharide synthase</fullName>
    </recommendedName>
</protein>
<dbReference type="Proteomes" id="UP000178911">
    <property type="component" value="Unassembled WGS sequence"/>
</dbReference>
<evidence type="ECO:0008006" key="3">
    <source>
        <dbReference type="Google" id="ProtNLM"/>
    </source>
</evidence>
<reference evidence="1 2" key="1">
    <citation type="journal article" date="2016" name="Nat. Commun.">
        <title>Thousands of microbial genomes shed light on interconnected biogeochemical processes in an aquifer system.</title>
        <authorList>
            <person name="Anantharaman K."/>
            <person name="Brown C.T."/>
            <person name="Hug L.A."/>
            <person name="Sharon I."/>
            <person name="Castelle C.J."/>
            <person name="Probst A.J."/>
            <person name="Thomas B.C."/>
            <person name="Singh A."/>
            <person name="Wilkins M.J."/>
            <person name="Karaoz U."/>
            <person name="Brodie E.L."/>
            <person name="Williams K.H."/>
            <person name="Hubbard S.S."/>
            <person name="Banfield J.F."/>
        </authorList>
    </citation>
    <scope>NUCLEOTIDE SEQUENCE [LARGE SCALE GENOMIC DNA]</scope>
</reference>
<name>A0A1F8GIW8_9BACT</name>
<dbReference type="Gene3D" id="3.40.50.12580">
    <property type="match status" value="1"/>
</dbReference>
<sequence>MVVLAASRDTGGTNGVLPVARELQKDFDVVYLASGRAIEILTASGEKFETLNSPDEVLAKYPNIAGLVTSMCYSGNAGVGRDLVPRLRGLCPTVAIQDLWGAQMKTSWKDPLYRPDYLCVNDRLGSEIAVKAWPDFESSRIVEAGFPALDKYQNYDSDLIASEGRMVLNIRADLPVVMFGGQGDGSAEALAEVVAALNEIDQTLYFIPRGHPNMKSDYAHEVEPWNKALGTYKGQGLIRNSQDVKTPAILALSSVVISMYSTLLLEAAVLRKPNIAILYPDSMARLEFEREAGGILDDPATVSLGCTAKATNRDNLKDLLTQALNGDLERKLRREQEKYLQLDGKNARRIADFIRRAIHQFHN</sequence>
<gene>
    <name evidence="1" type="ORF">A3A13_00995</name>
</gene>
<comment type="caution">
    <text evidence="1">The sequence shown here is derived from an EMBL/GenBank/DDBJ whole genome shotgun (WGS) entry which is preliminary data.</text>
</comment>